<organism evidence="2 3">
    <name type="scientific">Vitis rotundifolia</name>
    <name type="common">Muscadine grape</name>
    <dbReference type="NCBI Taxonomy" id="103349"/>
    <lineage>
        <taxon>Eukaryota</taxon>
        <taxon>Viridiplantae</taxon>
        <taxon>Streptophyta</taxon>
        <taxon>Embryophyta</taxon>
        <taxon>Tracheophyta</taxon>
        <taxon>Spermatophyta</taxon>
        <taxon>Magnoliopsida</taxon>
        <taxon>eudicotyledons</taxon>
        <taxon>Gunneridae</taxon>
        <taxon>Pentapetalae</taxon>
        <taxon>rosids</taxon>
        <taxon>Vitales</taxon>
        <taxon>Vitaceae</taxon>
        <taxon>Viteae</taxon>
        <taxon>Vitis</taxon>
    </lineage>
</organism>
<dbReference type="Proteomes" id="UP001168098">
    <property type="component" value="Unassembled WGS sequence"/>
</dbReference>
<dbReference type="AlphaFoldDB" id="A0AA38YZL2"/>
<accession>A0AA38YZL2</accession>
<proteinExistence type="predicted"/>
<comment type="caution">
    <text evidence="2">The sequence shown here is derived from an EMBL/GenBank/DDBJ whole genome shotgun (WGS) entry which is preliminary data.</text>
</comment>
<name>A0AA38YZL2_VITRO</name>
<keyword evidence="3" id="KW-1185">Reference proteome</keyword>
<dbReference type="PANTHER" id="PTHR33287:SF8">
    <property type="entry name" value="TRANSMEMBRANE PROTEIN 188"/>
    <property type="match status" value="1"/>
</dbReference>
<dbReference type="EMBL" id="JARBHA010000016">
    <property type="protein sequence ID" value="KAJ9679620.1"/>
    <property type="molecule type" value="Genomic_DNA"/>
</dbReference>
<protein>
    <submittedName>
        <fullName evidence="2">Uncharacterized protein</fullName>
    </submittedName>
</protein>
<feature type="transmembrane region" description="Helical" evidence="1">
    <location>
        <begin position="136"/>
        <end position="155"/>
    </location>
</feature>
<reference evidence="2 3" key="1">
    <citation type="journal article" date="2023" name="BMC Biotechnol.">
        <title>Vitis rotundifolia cv Carlos genome sequencing.</title>
        <authorList>
            <person name="Huff M."/>
            <person name="Hulse-Kemp A."/>
            <person name="Scheffler B."/>
            <person name="Youngblood R."/>
            <person name="Simpson S."/>
            <person name="Babiker E."/>
            <person name="Staton M."/>
        </authorList>
    </citation>
    <scope>NUCLEOTIDE SEQUENCE [LARGE SCALE GENOMIC DNA]</scope>
    <source>
        <tissue evidence="2">Leaf</tissue>
    </source>
</reference>
<feature type="transmembrane region" description="Helical" evidence="1">
    <location>
        <begin position="66"/>
        <end position="87"/>
    </location>
</feature>
<keyword evidence="1" id="KW-1133">Transmembrane helix</keyword>
<feature type="transmembrane region" description="Helical" evidence="1">
    <location>
        <begin position="35"/>
        <end position="54"/>
    </location>
</feature>
<evidence type="ECO:0000313" key="3">
    <source>
        <dbReference type="Proteomes" id="UP001168098"/>
    </source>
</evidence>
<dbReference type="PANTHER" id="PTHR33287">
    <property type="entry name" value="OS03G0453550 PROTEIN"/>
    <property type="match status" value="1"/>
</dbReference>
<evidence type="ECO:0000256" key="1">
    <source>
        <dbReference type="SAM" id="Phobius"/>
    </source>
</evidence>
<keyword evidence="1" id="KW-0472">Membrane</keyword>
<sequence>MDAEEERLSKTHIHDQLVEINHNQEKRIRHEETKAQNLTTGFAVVQALILNSVVINKPSGSCKHWWVPFSLSLSVGVIYFITIFEVLRKWYLLLYHLDVNYLEQELILLEMHGGAPSWRNDQPLKPDVVKLLRRKAYITILISAMLAFQALMLHACRSFLCS</sequence>
<keyword evidence="1" id="KW-0812">Transmembrane</keyword>
<gene>
    <name evidence="2" type="ORF">PVL29_021520</name>
</gene>
<evidence type="ECO:0000313" key="2">
    <source>
        <dbReference type="EMBL" id="KAJ9679620.1"/>
    </source>
</evidence>